<evidence type="ECO:0000313" key="2">
    <source>
        <dbReference type="EMBL" id="ARB50166.1"/>
    </source>
</evidence>
<reference evidence="2" key="2">
    <citation type="journal article" date="2018" name="Mol. Phylogenet. Evol.">
        <title>Compositional heterogeneity in true bug mitochondrial phylogenomics.</title>
        <authorList>
            <person name="Liu Y."/>
            <person name="Song F."/>
            <person name="Jiang P."/>
            <person name="Wilson J.J."/>
            <person name="Cai W."/>
            <person name="Li H."/>
        </authorList>
    </citation>
    <scope>NUCLEOTIDE SEQUENCE</scope>
</reference>
<geneLocation type="mitochondrion" evidence="2"/>
<feature type="transmembrane region" description="Helical" evidence="1">
    <location>
        <begin position="12"/>
        <end position="37"/>
    </location>
</feature>
<accession>A0A343BTA1</accession>
<dbReference type="RefSeq" id="YP_009467161.1">
    <property type="nucleotide sequence ID" value="NC_037148.1"/>
</dbReference>
<gene>
    <name evidence="2" type="primary">ND6</name>
</gene>
<keyword evidence="1" id="KW-0472">Membrane</keyword>
<sequence>MILLMINSTNMLFIKHPISMGVTLIMQTLLISITSGYILNTFWYSYIILLIILSGMLVMFMYMASTASNEKFKMKVNMLMLSLILLTMGFLSEKKSIQKLEWMSPNQDQILTMTKLFSTKMTLPMIMTVIYLFLTMFMINILVKTTDGPMRKSTYE</sequence>
<dbReference type="EMBL" id="KU896786">
    <property type="protein sequence ID" value="ARB50166.1"/>
    <property type="molecule type" value="Genomic_DNA"/>
</dbReference>
<reference evidence="2" key="1">
    <citation type="submission" date="2016-03" db="EMBL/GenBank/DDBJ databases">
        <authorList>
            <person name="Sun W.-S."/>
            <person name="Lee J.-W."/>
        </authorList>
    </citation>
    <scope>NUCLEOTIDE SEQUENCE</scope>
</reference>
<proteinExistence type="predicted"/>
<dbReference type="AlphaFoldDB" id="A0A343BTA1"/>
<keyword evidence="1" id="KW-0812">Transmembrane</keyword>
<keyword evidence="1" id="KW-1133">Transmembrane helix</keyword>
<dbReference type="GeneID" id="36272592"/>
<feature type="transmembrane region" description="Helical" evidence="1">
    <location>
        <begin position="43"/>
        <end position="64"/>
    </location>
</feature>
<organism evidence="2">
    <name type="scientific">Phatnoma laciniatum</name>
    <dbReference type="NCBI Taxonomy" id="1964415"/>
    <lineage>
        <taxon>Eukaryota</taxon>
        <taxon>Metazoa</taxon>
        <taxon>Ecdysozoa</taxon>
        <taxon>Arthropoda</taxon>
        <taxon>Hexapoda</taxon>
        <taxon>Insecta</taxon>
        <taxon>Pterygota</taxon>
        <taxon>Neoptera</taxon>
        <taxon>Paraneoptera</taxon>
        <taxon>Hemiptera</taxon>
        <taxon>Heteroptera</taxon>
        <taxon>Panheteroptera</taxon>
        <taxon>Cimicomorpha</taxon>
        <taxon>Tingidae</taxon>
        <taxon>Phatnoma</taxon>
    </lineage>
</organism>
<dbReference type="CTD" id="4541"/>
<protein>
    <submittedName>
        <fullName evidence="2">NADH dehydrogenase subunit 6</fullName>
    </submittedName>
</protein>
<feature type="transmembrane region" description="Helical" evidence="1">
    <location>
        <begin position="76"/>
        <end position="92"/>
    </location>
</feature>
<keyword evidence="2" id="KW-0496">Mitochondrion</keyword>
<feature type="transmembrane region" description="Helical" evidence="1">
    <location>
        <begin position="121"/>
        <end position="143"/>
    </location>
</feature>
<evidence type="ECO:0000256" key="1">
    <source>
        <dbReference type="SAM" id="Phobius"/>
    </source>
</evidence>
<name>A0A343BTA1_9HEMI</name>